<keyword evidence="4 5" id="KW-0472">Membrane</keyword>
<dbReference type="EMBL" id="HBII01011117">
    <property type="protein sequence ID" value="CAE0345878.1"/>
    <property type="molecule type" value="Transcribed_RNA"/>
</dbReference>
<sequence length="139" mass="15492">MAVNISVLGKLNKKEYEEKLKAQEKVQSTPTHRDMPLWIYLTVTFGVFGVDVGLACFLDDVSIVFGFIGALSISMLFFIIPGSFYVKSVHLAAEKGDLKRLVISWVYIIFGFMVMFGGLASVLVKIIEDDQHDSPVDPE</sequence>
<accession>A0A7S3J4R7</accession>
<organism evidence="7">
    <name type="scientific">Euplotes harpa</name>
    <dbReference type="NCBI Taxonomy" id="151035"/>
    <lineage>
        <taxon>Eukaryota</taxon>
        <taxon>Sar</taxon>
        <taxon>Alveolata</taxon>
        <taxon>Ciliophora</taxon>
        <taxon>Intramacronucleata</taxon>
        <taxon>Spirotrichea</taxon>
        <taxon>Hypotrichia</taxon>
        <taxon>Euplotida</taxon>
        <taxon>Euplotidae</taxon>
        <taxon>Euplotes</taxon>
    </lineage>
</organism>
<evidence type="ECO:0000259" key="6">
    <source>
        <dbReference type="Pfam" id="PF01490"/>
    </source>
</evidence>
<keyword evidence="3 5" id="KW-1133">Transmembrane helix</keyword>
<evidence type="ECO:0000256" key="5">
    <source>
        <dbReference type="SAM" id="Phobius"/>
    </source>
</evidence>
<dbReference type="InterPro" id="IPR013057">
    <property type="entry name" value="AA_transpt_TM"/>
</dbReference>
<evidence type="ECO:0000256" key="4">
    <source>
        <dbReference type="ARBA" id="ARBA00023136"/>
    </source>
</evidence>
<feature type="transmembrane region" description="Helical" evidence="5">
    <location>
        <begin position="64"/>
        <end position="85"/>
    </location>
</feature>
<feature type="transmembrane region" description="Helical" evidence="5">
    <location>
        <begin position="105"/>
        <end position="124"/>
    </location>
</feature>
<evidence type="ECO:0000256" key="3">
    <source>
        <dbReference type="ARBA" id="ARBA00022989"/>
    </source>
</evidence>
<dbReference type="GO" id="GO:0016020">
    <property type="term" value="C:membrane"/>
    <property type="evidence" value="ECO:0007669"/>
    <property type="project" value="UniProtKB-SubCell"/>
</dbReference>
<reference evidence="7" key="1">
    <citation type="submission" date="2021-01" db="EMBL/GenBank/DDBJ databases">
        <authorList>
            <person name="Corre E."/>
            <person name="Pelletier E."/>
            <person name="Niang G."/>
            <person name="Scheremetjew M."/>
            <person name="Finn R."/>
            <person name="Kale V."/>
            <person name="Holt S."/>
            <person name="Cochrane G."/>
            <person name="Meng A."/>
            <person name="Brown T."/>
            <person name="Cohen L."/>
        </authorList>
    </citation>
    <scope>NUCLEOTIDE SEQUENCE</scope>
    <source>
        <strain evidence="7">FSP1.4</strain>
    </source>
</reference>
<gene>
    <name evidence="7" type="ORF">EHAR0213_LOCUS4788</name>
</gene>
<evidence type="ECO:0000256" key="1">
    <source>
        <dbReference type="ARBA" id="ARBA00004370"/>
    </source>
</evidence>
<evidence type="ECO:0000256" key="2">
    <source>
        <dbReference type="ARBA" id="ARBA00022692"/>
    </source>
</evidence>
<name>A0A7S3J4R7_9SPIT</name>
<feature type="domain" description="Amino acid transporter transmembrane" evidence="6">
    <location>
        <begin position="19"/>
        <end position="122"/>
    </location>
</feature>
<proteinExistence type="predicted"/>
<feature type="transmembrane region" description="Helical" evidence="5">
    <location>
        <begin position="37"/>
        <end position="57"/>
    </location>
</feature>
<protein>
    <recommendedName>
        <fullName evidence="6">Amino acid transporter transmembrane domain-containing protein</fullName>
    </recommendedName>
</protein>
<dbReference type="Pfam" id="PF01490">
    <property type="entry name" value="Aa_trans"/>
    <property type="match status" value="1"/>
</dbReference>
<evidence type="ECO:0000313" key="7">
    <source>
        <dbReference type="EMBL" id="CAE0345878.1"/>
    </source>
</evidence>
<dbReference type="AlphaFoldDB" id="A0A7S3J4R7"/>
<keyword evidence="2 5" id="KW-0812">Transmembrane</keyword>
<comment type="subcellular location">
    <subcellularLocation>
        <location evidence="1">Membrane</location>
    </subcellularLocation>
</comment>